<dbReference type="OrthoDB" id="2922289at2759"/>
<gene>
    <name evidence="2" type="ORF">G7Z17_g3396</name>
</gene>
<dbReference type="Proteomes" id="UP000722485">
    <property type="component" value="Unassembled WGS sequence"/>
</dbReference>
<protein>
    <submittedName>
        <fullName evidence="2">Uncharacterized protein</fullName>
    </submittedName>
</protein>
<organism evidence="2 3">
    <name type="scientific">Cylindrodendrum hubeiense</name>
    <dbReference type="NCBI Taxonomy" id="595255"/>
    <lineage>
        <taxon>Eukaryota</taxon>
        <taxon>Fungi</taxon>
        <taxon>Dikarya</taxon>
        <taxon>Ascomycota</taxon>
        <taxon>Pezizomycotina</taxon>
        <taxon>Sordariomycetes</taxon>
        <taxon>Hypocreomycetidae</taxon>
        <taxon>Hypocreales</taxon>
        <taxon>Nectriaceae</taxon>
        <taxon>Cylindrodendrum</taxon>
    </lineage>
</organism>
<comment type="caution">
    <text evidence="2">The sequence shown here is derived from an EMBL/GenBank/DDBJ whole genome shotgun (WGS) entry which is preliminary data.</text>
</comment>
<feature type="region of interest" description="Disordered" evidence="1">
    <location>
        <begin position="698"/>
        <end position="731"/>
    </location>
</feature>
<evidence type="ECO:0000256" key="1">
    <source>
        <dbReference type="SAM" id="MobiDB-lite"/>
    </source>
</evidence>
<name>A0A9P5HB01_9HYPO</name>
<dbReference type="AlphaFoldDB" id="A0A9P5HB01"/>
<evidence type="ECO:0000313" key="2">
    <source>
        <dbReference type="EMBL" id="KAF7553797.1"/>
    </source>
</evidence>
<reference evidence="2" key="1">
    <citation type="submission" date="2020-03" db="EMBL/GenBank/DDBJ databases">
        <title>Draft Genome Sequence of Cylindrodendrum hubeiense.</title>
        <authorList>
            <person name="Buettner E."/>
            <person name="Kellner H."/>
        </authorList>
    </citation>
    <scope>NUCLEOTIDE SEQUENCE</scope>
    <source>
        <strain evidence="2">IHI 201604</strain>
    </source>
</reference>
<evidence type="ECO:0000313" key="3">
    <source>
        <dbReference type="Proteomes" id="UP000722485"/>
    </source>
</evidence>
<accession>A0A9P5HB01</accession>
<dbReference type="EMBL" id="JAANBB010000041">
    <property type="protein sequence ID" value="KAF7553797.1"/>
    <property type="molecule type" value="Genomic_DNA"/>
</dbReference>
<keyword evidence="3" id="KW-1185">Reference proteome</keyword>
<dbReference type="PANTHER" id="PTHR40788:SF2">
    <property type="entry name" value="CLR5 DOMAIN-CONTAINING PROTEIN"/>
    <property type="match status" value="1"/>
</dbReference>
<proteinExistence type="predicted"/>
<sequence>MELRPDHQFDPFGPDAHAYDDDEIAGIKDIDWSDPASFLAAMGGPIPKCPSPSEVRQEATERSRKIFASYDTLNKILERHESTIQKRWAKKTRSQRLRILLKAWPEMPVLHRPDFMAFRKESQEQRESGTKYVNEFMWPYINQEDLSQAKSLLLLLNARGRTPPTAFAAADNDSAHLGKVTKALVPIFLNEHTMVLNRATSAEDYGKLLAWENHPDAFEWMHTRKEFIPGECLLILELQERLMGFLVECCQELLHDIPEERLISDDFPVQTEPRIKSESDSSGFESLAVLAAEAPYRVPAQLDLGRIELLLGARTSAAEDQLWTLREDPSYFAQQLLETKEHRQEMLKDTLGQPHPATRRGCEPILWSRITGNVLVEAYLPLELFSELHRQVRELQRLQKKFTEEISPLRDLPKEYLGAILKFRHYLNQAAKGPLNQLKIAVVASPPMRKFYVRESNDDVNSTKIAVRSKTGVKMNKIEEHLTWLLRTLWEDDKPLFFIRLPLVVDELERLIQAEPQAEALISSRIAEIIGDLSIISRCSRQLDIYYPWAQSFESGWVNWKDIVEKDFAQLSRPWGQIISALRDQNLVKVAKLSEPSPGKFTYPLGKRRTRENVDALRRAEANLDNVWIHVDRIMAAASVRLDGTAVQRLLSQPRMLRRTPEWVEPATSAKDKQVAAPDVDALVQPFSALFCSPLSTPASTVQPKAKTKTRGAPSQPQADAIEPQGTTEINPQQTLSVDARALKVFRTLFFNPAVTSSPGEVPWNDFLHAMASTGFKAEKLYGSAWQFSPTKLDVERSIHFHEPHPKGKMAFEVARRVGRRLTRAYGWSGGTFVLLEKK</sequence>
<dbReference type="PANTHER" id="PTHR40788">
    <property type="entry name" value="CLR5 DOMAIN-CONTAINING PROTEIN-RELATED"/>
    <property type="match status" value="1"/>
</dbReference>